<gene>
    <name evidence="4" type="ORF">TDIB3V08_LOCUS1044</name>
</gene>
<dbReference type="EMBL" id="OA564532">
    <property type="protein sequence ID" value="CAD7194627.1"/>
    <property type="molecule type" value="Genomic_DNA"/>
</dbReference>
<proteinExistence type="predicted"/>
<dbReference type="InterPro" id="IPR050985">
    <property type="entry name" value="Alpha-glycosidase_related"/>
</dbReference>
<dbReference type="SUPFAM" id="SSF51011">
    <property type="entry name" value="Glycosyl hydrolase domain"/>
    <property type="match status" value="1"/>
</dbReference>
<organism evidence="4">
    <name type="scientific">Timema douglasi</name>
    <name type="common">Walking stick</name>
    <dbReference type="NCBI Taxonomy" id="61478"/>
    <lineage>
        <taxon>Eukaryota</taxon>
        <taxon>Metazoa</taxon>
        <taxon>Ecdysozoa</taxon>
        <taxon>Arthropoda</taxon>
        <taxon>Hexapoda</taxon>
        <taxon>Insecta</taxon>
        <taxon>Pterygota</taxon>
        <taxon>Neoptera</taxon>
        <taxon>Polyneoptera</taxon>
        <taxon>Phasmatodea</taxon>
        <taxon>Timematodea</taxon>
        <taxon>Timematoidea</taxon>
        <taxon>Timematidae</taxon>
        <taxon>Timema</taxon>
    </lineage>
</organism>
<dbReference type="PANTHER" id="PTHR43053:SF4">
    <property type="entry name" value="MYOGENESIS-REGULATING GLYCOSIDASE"/>
    <property type="match status" value="1"/>
</dbReference>
<dbReference type="Gene3D" id="2.60.40.1180">
    <property type="entry name" value="Golgi alpha-mannosidase II"/>
    <property type="match status" value="1"/>
</dbReference>
<dbReference type="PANTHER" id="PTHR43053">
    <property type="entry name" value="GLYCOSIDASE FAMILY 31"/>
    <property type="match status" value="1"/>
</dbReference>
<keyword evidence="2" id="KW-0326">Glycosidase</keyword>
<name>A0A7R8VA99_TIMDO</name>
<dbReference type="InterPro" id="IPR013780">
    <property type="entry name" value="Glyco_hydro_b"/>
</dbReference>
<reference evidence="4" key="1">
    <citation type="submission" date="2020-11" db="EMBL/GenBank/DDBJ databases">
        <authorList>
            <person name="Tran Van P."/>
        </authorList>
    </citation>
    <scope>NUCLEOTIDE SEQUENCE</scope>
</reference>
<evidence type="ECO:0000313" key="4">
    <source>
        <dbReference type="EMBL" id="CAD7194627.1"/>
    </source>
</evidence>
<protein>
    <recommendedName>
        <fullName evidence="3">Glycosyl hydrolase family 31 C-terminal domain-containing protein</fullName>
    </recommendedName>
</protein>
<evidence type="ECO:0000259" key="3">
    <source>
        <dbReference type="Pfam" id="PF21365"/>
    </source>
</evidence>
<dbReference type="InterPro" id="IPR048395">
    <property type="entry name" value="Glyco_hydro_31_C"/>
</dbReference>
<keyword evidence="1" id="KW-0378">Hydrolase</keyword>
<dbReference type="Pfam" id="PF21365">
    <property type="entry name" value="Glyco_hydro_31_3rd"/>
    <property type="match status" value="1"/>
</dbReference>
<evidence type="ECO:0000256" key="1">
    <source>
        <dbReference type="ARBA" id="ARBA00022801"/>
    </source>
</evidence>
<dbReference type="GO" id="GO:0016798">
    <property type="term" value="F:hydrolase activity, acting on glycosyl bonds"/>
    <property type="evidence" value="ECO:0007669"/>
    <property type="project" value="UniProtKB-KW"/>
</dbReference>
<feature type="domain" description="Glycosyl hydrolase family 31 C-terminal" evidence="3">
    <location>
        <begin position="78"/>
        <end position="144"/>
    </location>
</feature>
<dbReference type="AlphaFoldDB" id="A0A7R8VA99"/>
<sequence>MSQLAWCGFVEEFLVAEDIPVTPVIDKGRISFNTREGLSCTLRRILANLSNDVVPTSVVAWSNALLSQYTTLPMTKRSWFESFSEFLLGEDILVAPVLEEGATSRDIYLPQGLWRDNMHPDRDLIQGRTWLRDYPVALDQLPFFTMIRDTL</sequence>
<accession>A0A7R8VA99</accession>
<evidence type="ECO:0000256" key="2">
    <source>
        <dbReference type="ARBA" id="ARBA00023295"/>
    </source>
</evidence>